<feature type="transmembrane region" description="Helical" evidence="7">
    <location>
        <begin position="174"/>
        <end position="193"/>
    </location>
</feature>
<dbReference type="PROSITE" id="PS50850">
    <property type="entry name" value="MFS"/>
    <property type="match status" value="1"/>
</dbReference>
<feature type="transmembrane region" description="Helical" evidence="7">
    <location>
        <begin position="137"/>
        <end position="162"/>
    </location>
</feature>
<dbReference type="InParanoid" id="A0A286UI68"/>
<evidence type="ECO:0000259" key="8">
    <source>
        <dbReference type="PROSITE" id="PS50850"/>
    </source>
</evidence>
<evidence type="ECO:0000256" key="7">
    <source>
        <dbReference type="SAM" id="Phobius"/>
    </source>
</evidence>
<keyword evidence="10" id="KW-1185">Reference proteome</keyword>
<feature type="transmembrane region" description="Helical" evidence="7">
    <location>
        <begin position="114"/>
        <end position="131"/>
    </location>
</feature>
<dbReference type="InterPro" id="IPR036259">
    <property type="entry name" value="MFS_trans_sf"/>
</dbReference>
<dbReference type="SUPFAM" id="SSF103473">
    <property type="entry name" value="MFS general substrate transporter"/>
    <property type="match status" value="1"/>
</dbReference>
<feature type="domain" description="Major facilitator superfamily (MFS) profile" evidence="8">
    <location>
        <begin position="48"/>
        <end position="504"/>
    </location>
</feature>
<evidence type="ECO:0000256" key="3">
    <source>
        <dbReference type="ARBA" id="ARBA00022692"/>
    </source>
</evidence>
<protein>
    <submittedName>
        <fullName evidence="9">MFS general substrate transporter</fullName>
    </submittedName>
</protein>
<keyword evidence="6" id="KW-0325">Glycoprotein</keyword>
<dbReference type="InterPro" id="IPR020846">
    <property type="entry name" value="MFS_dom"/>
</dbReference>
<feature type="transmembrane region" description="Helical" evidence="7">
    <location>
        <begin position="280"/>
        <end position="303"/>
    </location>
</feature>
<feature type="transmembrane region" description="Helical" evidence="7">
    <location>
        <begin position="45"/>
        <end position="67"/>
    </location>
</feature>
<keyword evidence="3 7" id="KW-0812">Transmembrane</keyword>
<dbReference type="Proteomes" id="UP000217199">
    <property type="component" value="Unassembled WGS sequence"/>
</dbReference>
<feature type="transmembrane region" description="Helical" evidence="7">
    <location>
        <begin position="205"/>
        <end position="224"/>
    </location>
</feature>
<dbReference type="PANTHER" id="PTHR23502:SF51">
    <property type="entry name" value="QUINIDINE RESISTANCE PROTEIN 1-RELATED"/>
    <property type="match status" value="1"/>
</dbReference>
<evidence type="ECO:0000313" key="10">
    <source>
        <dbReference type="Proteomes" id="UP000217199"/>
    </source>
</evidence>
<feature type="transmembrane region" description="Helical" evidence="7">
    <location>
        <begin position="391"/>
        <end position="408"/>
    </location>
</feature>
<proteinExistence type="predicted"/>
<evidence type="ECO:0000256" key="5">
    <source>
        <dbReference type="ARBA" id="ARBA00023136"/>
    </source>
</evidence>
<reference evidence="9 10" key="1">
    <citation type="journal article" date="2017" name="Mol. Ecol.">
        <title>Comparative and population genomic landscape of Phellinus noxius: A hypervariable fungus causing root rot in trees.</title>
        <authorList>
            <person name="Chung C.L."/>
            <person name="Lee T.J."/>
            <person name="Akiba M."/>
            <person name="Lee H.H."/>
            <person name="Kuo T.H."/>
            <person name="Liu D."/>
            <person name="Ke H.M."/>
            <person name="Yokoi T."/>
            <person name="Roa M.B."/>
            <person name="Lu M.J."/>
            <person name="Chang Y.Y."/>
            <person name="Ann P.J."/>
            <person name="Tsai J.N."/>
            <person name="Chen C.Y."/>
            <person name="Tzean S.S."/>
            <person name="Ota Y."/>
            <person name="Hattori T."/>
            <person name="Sahashi N."/>
            <person name="Liou R.F."/>
            <person name="Kikuchi T."/>
            <person name="Tsai I.J."/>
        </authorList>
    </citation>
    <scope>NUCLEOTIDE SEQUENCE [LARGE SCALE GENOMIC DNA]</scope>
    <source>
        <strain evidence="9 10">FFPRI411160</strain>
    </source>
</reference>
<evidence type="ECO:0000256" key="4">
    <source>
        <dbReference type="ARBA" id="ARBA00022989"/>
    </source>
</evidence>
<dbReference type="AlphaFoldDB" id="A0A286UI68"/>
<evidence type="ECO:0000256" key="2">
    <source>
        <dbReference type="ARBA" id="ARBA00022448"/>
    </source>
</evidence>
<dbReference type="GO" id="GO:0140115">
    <property type="term" value="P:export across plasma membrane"/>
    <property type="evidence" value="ECO:0007669"/>
    <property type="project" value="UniProtKB-ARBA"/>
</dbReference>
<gene>
    <name evidence="9" type="ORF">PNOK_0423500</name>
</gene>
<comment type="subcellular location">
    <subcellularLocation>
        <location evidence="1">Membrane</location>
        <topology evidence="1">Multi-pass membrane protein</topology>
    </subcellularLocation>
</comment>
<dbReference type="InterPro" id="IPR011701">
    <property type="entry name" value="MFS"/>
</dbReference>
<comment type="caution">
    <text evidence="9">The sequence shown here is derived from an EMBL/GenBank/DDBJ whole genome shotgun (WGS) entry which is preliminary data.</text>
</comment>
<dbReference type="GO" id="GO:0015137">
    <property type="term" value="F:citrate transmembrane transporter activity"/>
    <property type="evidence" value="ECO:0007669"/>
    <property type="project" value="UniProtKB-ARBA"/>
</dbReference>
<keyword evidence="5 7" id="KW-0472">Membrane</keyword>
<feature type="transmembrane region" description="Helical" evidence="7">
    <location>
        <begin position="315"/>
        <end position="338"/>
    </location>
</feature>
<feature type="transmembrane region" description="Helical" evidence="7">
    <location>
        <begin position="414"/>
        <end position="443"/>
    </location>
</feature>
<keyword evidence="2" id="KW-0813">Transport</keyword>
<evidence type="ECO:0000313" key="9">
    <source>
        <dbReference type="EMBL" id="PAV19301.1"/>
    </source>
</evidence>
<feature type="transmembrane region" description="Helical" evidence="7">
    <location>
        <begin position="455"/>
        <end position="473"/>
    </location>
</feature>
<dbReference type="PANTHER" id="PTHR23502">
    <property type="entry name" value="MAJOR FACILITATOR SUPERFAMILY"/>
    <property type="match status" value="1"/>
</dbReference>
<keyword evidence="4 7" id="KW-1133">Transmembrane helix</keyword>
<dbReference type="EMBL" id="NBII01000004">
    <property type="protein sequence ID" value="PAV19301.1"/>
    <property type="molecule type" value="Genomic_DNA"/>
</dbReference>
<evidence type="ECO:0000256" key="1">
    <source>
        <dbReference type="ARBA" id="ARBA00004141"/>
    </source>
</evidence>
<dbReference type="OrthoDB" id="440553at2759"/>
<dbReference type="GO" id="GO:0005886">
    <property type="term" value="C:plasma membrane"/>
    <property type="evidence" value="ECO:0007669"/>
    <property type="project" value="TreeGrafter"/>
</dbReference>
<accession>A0A286UI68</accession>
<name>A0A286UI68_9AGAM</name>
<feature type="transmembrane region" description="Helical" evidence="7">
    <location>
        <begin position="479"/>
        <end position="500"/>
    </location>
</feature>
<dbReference type="FunFam" id="1.20.1250.20:FF:000172">
    <property type="entry name" value="MFS multidrug resistance transporter"/>
    <property type="match status" value="1"/>
</dbReference>
<dbReference type="FunFam" id="1.20.1720.10:FF:000009">
    <property type="entry name" value="MFS multidrug transporter"/>
    <property type="match status" value="1"/>
</dbReference>
<dbReference type="Pfam" id="PF07690">
    <property type="entry name" value="MFS_1"/>
    <property type="match status" value="1"/>
</dbReference>
<dbReference type="Gene3D" id="1.20.1250.20">
    <property type="entry name" value="MFS general substrate transporter like domains"/>
    <property type="match status" value="1"/>
</dbReference>
<organism evidence="9 10">
    <name type="scientific">Pyrrhoderma noxium</name>
    <dbReference type="NCBI Taxonomy" id="2282107"/>
    <lineage>
        <taxon>Eukaryota</taxon>
        <taxon>Fungi</taxon>
        <taxon>Dikarya</taxon>
        <taxon>Basidiomycota</taxon>
        <taxon>Agaricomycotina</taxon>
        <taxon>Agaricomycetes</taxon>
        <taxon>Hymenochaetales</taxon>
        <taxon>Hymenochaetaceae</taxon>
        <taxon>Pyrrhoderma</taxon>
    </lineage>
</organism>
<sequence>MSDTNDDRLNDNESDTIDSHVHELNAGPVVAEKQPPYSVFQLWEVWTIVCMGALSALFSPLSANIYFPAIPAISEAFHQSVEKINLTVTVYMIFQGIAPTFWGSVADRKGRRPSFILCLFLLTVSCIGLALTPTSAYWLLILLRCVQAAGSASTVALAFGVIADIVPARDRGGFIGVSNIGPMVGPCIGPVIGGLLADHLGWRSIFWFLAIASACCMIVMILFLPETLRSQVGNGSIPAPKWNRALIPIIGRSTLDIDSSRPPPRPLPNPFRLFKEPDMVCLLFPTGVLYAAFYAVTATISSLFSENFPWLTETQIGLCFLSVGGAGIIGAVLLGKVLDYQYRVTKRIFDEKRLPISEKGLEHSEKAPKIENSSDESIDFPIEKARFRLQPYWIIVYSITLIGYGWSIESKTSIAVPLILQFILGITFIAIMLSMQTLIVDLFPNQGSSVTAANNLVRCLLGAGTISVITLITNAIGPGWTYTLCGGICLLMTPITYIELMMGPRWRKRRIEREHAA</sequence>
<evidence type="ECO:0000256" key="6">
    <source>
        <dbReference type="ARBA" id="ARBA00023180"/>
    </source>
</evidence>
<dbReference type="STRING" id="2282107.A0A286UI68"/>